<dbReference type="PANTHER" id="PTHR38121">
    <property type="entry name" value="GH16 DOMAIN-CONTAINING PROTEIN"/>
    <property type="match status" value="1"/>
</dbReference>
<dbReference type="InterPro" id="IPR013320">
    <property type="entry name" value="ConA-like_dom_sf"/>
</dbReference>
<dbReference type="RefSeq" id="XP_022578119.1">
    <property type="nucleotide sequence ID" value="XM_022726523.1"/>
</dbReference>
<comment type="subcellular location">
    <subcellularLocation>
        <location evidence="1">Cell membrane</location>
        <topology evidence="1">Lipid-anchor</topology>
        <topology evidence="1">GPI-anchor</topology>
    </subcellularLocation>
</comment>
<evidence type="ECO:0000313" key="5">
    <source>
        <dbReference type="EMBL" id="OJJ43609.1"/>
    </source>
</evidence>
<dbReference type="PROSITE" id="PS51762">
    <property type="entry name" value="GH16_2"/>
    <property type="match status" value="1"/>
</dbReference>
<dbReference type="InterPro" id="IPR000757">
    <property type="entry name" value="Beta-glucanase-like"/>
</dbReference>
<keyword evidence="3" id="KW-0732">Signal</keyword>
<accession>A0A1L9S906</accession>
<dbReference type="GO" id="GO:0004553">
    <property type="term" value="F:hydrolase activity, hydrolyzing O-glycosyl compounds"/>
    <property type="evidence" value="ECO:0007669"/>
    <property type="project" value="InterPro"/>
</dbReference>
<feature type="signal peptide" evidence="3">
    <location>
        <begin position="1"/>
        <end position="16"/>
    </location>
</feature>
<evidence type="ECO:0000313" key="6">
    <source>
        <dbReference type="Proteomes" id="UP000184188"/>
    </source>
</evidence>
<organism evidence="5 6">
    <name type="scientific">Penicilliopsis zonata CBS 506.65</name>
    <dbReference type="NCBI Taxonomy" id="1073090"/>
    <lineage>
        <taxon>Eukaryota</taxon>
        <taxon>Fungi</taxon>
        <taxon>Dikarya</taxon>
        <taxon>Ascomycota</taxon>
        <taxon>Pezizomycotina</taxon>
        <taxon>Eurotiomycetes</taxon>
        <taxon>Eurotiomycetidae</taxon>
        <taxon>Eurotiales</taxon>
        <taxon>Aspergillaceae</taxon>
        <taxon>Penicilliopsis</taxon>
    </lineage>
</organism>
<feature type="chain" id="PRO_5012159992" description="GH16 domain-containing protein" evidence="3">
    <location>
        <begin position="17"/>
        <end position="292"/>
    </location>
</feature>
<dbReference type="STRING" id="1073090.A0A1L9S906"/>
<sequence>MKWLLSSLPILTLAAASKPDCDCYQTGGNSSACFSSYRFYDFRSLSGTAQEPPNVTSSLGIEPAQPGVLTSSSFSRDWRLQTWGRGSQDDRPVRVQNSRQNVWIDSSASTSHLTLRTYRHPGFSSTAEMEHQEREIWHASLRVRARVTGSPGAVAGIFTYRDDSTESDIEILTRDRVDHIRYTNQPTVDRHGHPIADASTEMTLPPGVQWSQWHTHRLDWTDAISSWYLDDQLLLTKAYGTPKAPSHFIINLWSNGGYWSGNMAVGGAAYMEIEWIEMFYNTSTIAAREIEK</sequence>
<evidence type="ECO:0000256" key="2">
    <source>
        <dbReference type="ARBA" id="ARBA00022475"/>
    </source>
</evidence>
<keyword evidence="2" id="KW-0472">Membrane</keyword>
<dbReference type="GO" id="GO:0005886">
    <property type="term" value="C:plasma membrane"/>
    <property type="evidence" value="ECO:0007669"/>
    <property type="project" value="UniProtKB-SubCell"/>
</dbReference>
<evidence type="ECO:0000256" key="3">
    <source>
        <dbReference type="SAM" id="SignalP"/>
    </source>
</evidence>
<dbReference type="Proteomes" id="UP000184188">
    <property type="component" value="Unassembled WGS sequence"/>
</dbReference>
<keyword evidence="2" id="KW-1003">Cell membrane</keyword>
<evidence type="ECO:0000256" key="1">
    <source>
        <dbReference type="ARBA" id="ARBA00004609"/>
    </source>
</evidence>
<feature type="domain" description="GH16" evidence="4">
    <location>
        <begin position="55"/>
        <end position="284"/>
    </location>
</feature>
<dbReference type="GeneID" id="34612987"/>
<name>A0A1L9S906_9EURO</name>
<dbReference type="Gene3D" id="2.60.120.200">
    <property type="match status" value="1"/>
</dbReference>
<protein>
    <recommendedName>
        <fullName evidence="4">GH16 domain-containing protein</fullName>
    </recommendedName>
</protein>
<proteinExistence type="predicted"/>
<evidence type="ECO:0000259" key="4">
    <source>
        <dbReference type="PROSITE" id="PS51762"/>
    </source>
</evidence>
<dbReference type="PANTHER" id="PTHR38121:SF4">
    <property type="entry name" value="GH16 DOMAIN-CONTAINING PROTEIN-RELATED"/>
    <property type="match status" value="1"/>
</dbReference>
<reference evidence="6" key="1">
    <citation type="journal article" date="2017" name="Genome Biol.">
        <title>Comparative genomics reveals high biological diversity and specific adaptations in the industrially and medically important fungal genus Aspergillus.</title>
        <authorList>
            <person name="de Vries R.P."/>
            <person name="Riley R."/>
            <person name="Wiebenga A."/>
            <person name="Aguilar-Osorio G."/>
            <person name="Amillis S."/>
            <person name="Uchima C.A."/>
            <person name="Anderluh G."/>
            <person name="Asadollahi M."/>
            <person name="Askin M."/>
            <person name="Barry K."/>
            <person name="Battaglia E."/>
            <person name="Bayram O."/>
            <person name="Benocci T."/>
            <person name="Braus-Stromeyer S.A."/>
            <person name="Caldana C."/>
            <person name="Canovas D."/>
            <person name="Cerqueira G.C."/>
            <person name="Chen F."/>
            <person name="Chen W."/>
            <person name="Choi C."/>
            <person name="Clum A."/>
            <person name="Dos Santos R.A."/>
            <person name="Damasio A.R."/>
            <person name="Diallinas G."/>
            <person name="Emri T."/>
            <person name="Fekete E."/>
            <person name="Flipphi M."/>
            <person name="Freyberg S."/>
            <person name="Gallo A."/>
            <person name="Gournas C."/>
            <person name="Habgood R."/>
            <person name="Hainaut M."/>
            <person name="Harispe M.L."/>
            <person name="Henrissat B."/>
            <person name="Hilden K.S."/>
            <person name="Hope R."/>
            <person name="Hossain A."/>
            <person name="Karabika E."/>
            <person name="Karaffa L."/>
            <person name="Karanyi Z."/>
            <person name="Krasevec N."/>
            <person name="Kuo A."/>
            <person name="Kusch H."/>
            <person name="LaButti K."/>
            <person name="Lagendijk E.L."/>
            <person name="Lapidus A."/>
            <person name="Levasseur A."/>
            <person name="Lindquist E."/>
            <person name="Lipzen A."/>
            <person name="Logrieco A.F."/>
            <person name="MacCabe A."/>
            <person name="Maekelae M.R."/>
            <person name="Malavazi I."/>
            <person name="Melin P."/>
            <person name="Meyer V."/>
            <person name="Mielnichuk N."/>
            <person name="Miskei M."/>
            <person name="Molnar A.P."/>
            <person name="Mule G."/>
            <person name="Ngan C.Y."/>
            <person name="Orejas M."/>
            <person name="Orosz E."/>
            <person name="Ouedraogo J.P."/>
            <person name="Overkamp K.M."/>
            <person name="Park H.-S."/>
            <person name="Perrone G."/>
            <person name="Piumi F."/>
            <person name="Punt P.J."/>
            <person name="Ram A.F."/>
            <person name="Ramon A."/>
            <person name="Rauscher S."/>
            <person name="Record E."/>
            <person name="Riano-Pachon D.M."/>
            <person name="Robert V."/>
            <person name="Roehrig J."/>
            <person name="Ruller R."/>
            <person name="Salamov A."/>
            <person name="Salih N.S."/>
            <person name="Samson R.A."/>
            <person name="Sandor E."/>
            <person name="Sanguinetti M."/>
            <person name="Schuetze T."/>
            <person name="Sepcic K."/>
            <person name="Shelest E."/>
            <person name="Sherlock G."/>
            <person name="Sophianopoulou V."/>
            <person name="Squina F.M."/>
            <person name="Sun H."/>
            <person name="Susca A."/>
            <person name="Todd R.B."/>
            <person name="Tsang A."/>
            <person name="Unkles S.E."/>
            <person name="van de Wiele N."/>
            <person name="van Rossen-Uffink D."/>
            <person name="Oliveira J.V."/>
            <person name="Vesth T.C."/>
            <person name="Visser J."/>
            <person name="Yu J.-H."/>
            <person name="Zhou M."/>
            <person name="Andersen M.R."/>
            <person name="Archer D.B."/>
            <person name="Baker S.E."/>
            <person name="Benoit I."/>
            <person name="Brakhage A.A."/>
            <person name="Braus G.H."/>
            <person name="Fischer R."/>
            <person name="Frisvad J.C."/>
            <person name="Goldman G.H."/>
            <person name="Houbraken J."/>
            <person name="Oakley B."/>
            <person name="Pocsi I."/>
            <person name="Scazzocchio C."/>
            <person name="Seiboth B."/>
            <person name="vanKuyk P.A."/>
            <person name="Wortman J."/>
            <person name="Dyer P.S."/>
            <person name="Grigoriev I.V."/>
        </authorList>
    </citation>
    <scope>NUCLEOTIDE SEQUENCE [LARGE SCALE GENOMIC DNA]</scope>
    <source>
        <strain evidence="6">CBS 506.65</strain>
    </source>
</reference>
<dbReference type="Pfam" id="PF00722">
    <property type="entry name" value="Glyco_hydro_16"/>
    <property type="match status" value="1"/>
</dbReference>
<dbReference type="OrthoDB" id="4388755at2759"/>
<dbReference type="EMBL" id="KV878351">
    <property type="protein sequence ID" value="OJJ43609.1"/>
    <property type="molecule type" value="Genomic_DNA"/>
</dbReference>
<dbReference type="GO" id="GO:0005975">
    <property type="term" value="P:carbohydrate metabolic process"/>
    <property type="evidence" value="ECO:0007669"/>
    <property type="project" value="InterPro"/>
</dbReference>
<dbReference type="CDD" id="cd00413">
    <property type="entry name" value="Glyco_hydrolase_16"/>
    <property type="match status" value="1"/>
</dbReference>
<dbReference type="AlphaFoldDB" id="A0A1L9S906"/>
<dbReference type="VEuPathDB" id="FungiDB:ASPZODRAFT_161507"/>
<keyword evidence="6" id="KW-1185">Reference proteome</keyword>
<dbReference type="SUPFAM" id="SSF49899">
    <property type="entry name" value="Concanavalin A-like lectins/glucanases"/>
    <property type="match status" value="1"/>
</dbReference>
<gene>
    <name evidence="5" type="ORF">ASPZODRAFT_161507</name>
</gene>